<reference evidence="9" key="1">
    <citation type="submission" date="2022-10" db="EMBL/GenBank/DDBJ databases">
        <title>Chitiniphilus purpureus sp. nov., a novel chitin-degrading bacterium isolated from crawfish pond sediment.</title>
        <authorList>
            <person name="Li K."/>
        </authorList>
    </citation>
    <scope>NUCLEOTIDE SEQUENCE</scope>
    <source>
        <strain evidence="9">CD1</strain>
    </source>
</reference>
<keyword evidence="10" id="KW-1185">Reference proteome</keyword>
<dbReference type="Gene3D" id="1.10.760.10">
    <property type="entry name" value="Cytochrome c-like domain"/>
    <property type="match status" value="1"/>
</dbReference>
<feature type="signal peptide" evidence="7">
    <location>
        <begin position="1"/>
        <end position="22"/>
    </location>
</feature>
<keyword evidence="5 6" id="KW-0408">Iron</keyword>
<evidence type="ECO:0000256" key="3">
    <source>
        <dbReference type="ARBA" id="ARBA00022723"/>
    </source>
</evidence>
<keyword evidence="7" id="KW-0732">Signal</keyword>
<dbReference type="Proteomes" id="UP001061302">
    <property type="component" value="Chromosome"/>
</dbReference>
<evidence type="ECO:0000256" key="5">
    <source>
        <dbReference type="ARBA" id="ARBA00023004"/>
    </source>
</evidence>
<evidence type="ECO:0000313" key="10">
    <source>
        <dbReference type="Proteomes" id="UP001061302"/>
    </source>
</evidence>
<sequence length="105" mass="10882">MPVPLMLCVLLACGLSVSGASAADPARIAAGRACMACHAADRALVGPAFKQIAARYQGDPGAPARLARKIRNGGSGAWGRVPMPPSARVTPAEAEQLARWVLQHR</sequence>
<evidence type="ECO:0000313" key="9">
    <source>
        <dbReference type="EMBL" id="UXY14548.1"/>
    </source>
</evidence>
<evidence type="ECO:0000256" key="7">
    <source>
        <dbReference type="SAM" id="SignalP"/>
    </source>
</evidence>
<keyword evidence="1" id="KW-0813">Transport</keyword>
<dbReference type="EMBL" id="CP106753">
    <property type="protein sequence ID" value="UXY14548.1"/>
    <property type="molecule type" value="Genomic_DNA"/>
</dbReference>
<keyword evidence="4" id="KW-0249">Electron transport</keyword>
<name>A0ABY6DRL4_9NEIS</name>
<accession>A0ABY6DRL4</accession>
<feature type="chain" id="PRO_5047390756" evidence="7">
    <location>
        <begin position="23"/>
        <end position="105"/>
    </location>
</feature>
<evidence type="ECO:0000256" key="2">
    <source>
        <dbReference type="ARBA" id="ARBA00022617"/>
    </source>
</evidence>
<protein>
    <submittedName>
        <fullName evidence="9">C-type cytochrome</fullName>
    </submittedName>
</protein>
<dbReference type="InterPro" id="IPR036909">
    <property type="entry name" value="Cyt_c-like_dom_sf"/>
</dbReference>
<dbReference type="SUPFAM" id="SSF46626">
    <property type="entry name" value="Cytochrome c"/>
    <property type="match status" value="1"/>
</dbReference>
<proteinExistence type="predicted"/>
<evidence type="ECO:0000256" key="4">
    <source>
        <dbReference type="ARBA" id="ARBA00022982"/>
    </source>
</evidence>
<keyword evidence="3 6" id="KW-0479">Metal-binding</keyword>
<dbReference type="InterPro" id="IPR002324">
    <property type="entry name" value="Cyt_c_ID"/>
</dbReference>
<evidence type="ECO:0000256" key="1">
    <source>
        <dbReference type="ARBA" id="ARBA00022448"/>
    </source>
</evidence>
<dbReference type="InterPro" id="IPR009056">
    <property type="entry name" value="Cyt_c-like_dom"/>
</dbReference>
<dbReference type="PRINTS" id="PR00606">
    <property type="entry name" value="CYTCHROMECID"/>
</dbReference>
<organism evidence="9 10">
    <name type="scientific">Chitiniphilus purpureus</name>
    <dbReference type="NCBI Taxonomy" id="2981137"/>
    <lineage>
        <taxon>Bacteria</taxon>
        <taxon>Pseudomonadati</taxon>
        <taxon>Pseudomonadota</taxon>
        <taxon>Betaproteobacteria</taxon>
        <taxon>Neisseriales</taxon>
        <taxon>Chitinibacteraceae</taxon>
        <taxon>Chitiniphilus</taxon>
    </lineage>
</organism>
<dbReference type="Pfam" id="PF00034">
    <property type="entry name" value="Cytochrom_C"/>
    <property type="match status" value="1"/>
</dbReference>
<evidence type="ECO:0000256" key="6">
    <source>
        <dbReference type="PROSITE-ProRule" id="PRU00433"/>
    </source>
</evidence>
<gene>
    <name evidence="9" type="ORF">N8I74_14645</name>
</gene>
<evidence type="ECO:0000259" key="8">
    <source>
        <dbReference type="PROSITE" id="PS51007"/>
    </source>
</evidence>
<dbReference type="RefSeq" id="WP_263123848.1">
    <property type="nucleotide sequence ID" value="NZ_CP106753.1"/>
</dbReference>
<feature type="domain" description="Cytochrome c" evidence="8">
    <location>
        <begin position="14"/>
        <end position="105"/>
    </location>
</feature>
<dbReference type="PROSITE" id="PS51007">
    <property type="entry name" value="CYTC"/>
    <property type="match status" value="1"/>
</dbReference>
<keyword evidence="2 6" id="KW-0349">Heme</keyword>